<proteinExistence type="predicted"/>
<dbReference type="GO" id="GO:0016747">
    <property type="term" value="F:acyltransferase activity, transferring groups other than amino-acyl groups"/>
    <property type="evidence" value="ECO:0007669"/>
    <property type="project" value="InterPro"/>
</dbReference>
<reference evidence="2 3" key="1">
    <citation type="submission" date="2018-12" db="EMBL/GenBank/DDBJ databases">
        <title>Complete genome sequence of Flaviflexus salsibiostraticola KCTC 33148.</title>
        <authorList>
            <person name="Bae J.-W."/>
        </authorList>
    </citation>
    <scope>NUCLEOTIDE SEQUENCE [LARGE SCALE GENOMIC DNA]</scope>
    <source>
        <strain evidence="2 3">KCTC 33148</strain>
    </source>
</reference>
<organism evidence="2 3">
    <name type="scientific">Flaviflexus salsibiostraticola</name>
    <dbReference type="NCBI Taxonomy" id="1282737"/>
    <lineage>
        <taxon>Bacteria</taxon>
        <taxon>Bacillati</taxon>
        <taxon>Actinomycetota</taxon>
        <taxon>Actinomycetes</taxon>
        <taxon>Actinomycetales</taxon>
        <taxon>Actinomycetaceae</taxon>
        <taxon>Flaviflexus</taxon>
    </lineage>
</organism>
<dbReference type="SUPFAM" id="SSF55729">
    <property type="entry name" value="Acyl-CoA N-acyltransferases (Nat)"/>
    <property type="match status" value="1"/>
</dbReference>
<name>A0A3S8Z6L7_9ACTO</name>
<dbReference type="InterPro" id="IPR000182">
    <property type="entry name" value="GNAT_dom"/>
</dbReference>
<dbReference type="Gene3D" id="3.40.630.30">
    <property type="match status" value="1"/>
</dbReference>
<evidence type="ECO:0000313" key="3">
    <source>
        <dbReference type="Proteomes" id="UP000270021"/>
    </source>
</evidence>
<feature type="domain" description="N-acetyltransferase" evidence="1">
    <location>
        <begin position="4"/>
        <end position="157"/>
    </location>
</feature>
<dbReference type="OrthoDB" id="9799092at2"/>
<keyword evidence="2" id="KW-0808">Transferase</keyword>
<protein>
    <submittedName>
        <fullName evidence="2">GNAT family N-acetyltransferase</fullName>
    </submittedName>
</protein>
<evidence type="ECO:0000259" key="1">
    <source>
        <dbReference type="PROSITE" id="PS51186"/>
    </source>
</evidence>
<gene>
    <name evidence="2" type="ORF">EJO69_01350</name>
</gene>
<dbReference type="InterPro" id="IPR016181">
    <property type="entry name" value="Acyl_CoA_acyltransferase"/>
</dbReference>
<sequence>MRIELTRHRLPELIALVEAIEQHDHAPFRTLPSELEDYFDSGLETESLGLVVDGVLAGYGVVRVPRDGSPLRCSGGTHPDFRGYGLGRMVVEFFDTAARRLAAGQPDATMEIHVDEGRDSLVDLLERAEFEPSGGYVQLRRDLSEPRAAVELPSFFRLVPWSDVKDTEVGAAYRETLSGLSDALESQFFVAEWSFVIVDGRSDRAKLAAYLLSHKYEQDWSAFGWSEGYTEELVVMPDYRGLHLATSLLNTAADSYQESGLEYAGMDISVDADGTSPMLDLFMHFGYEPIRSTTLYAKRVFPAGQPPLSATASGEI</sequence>
<dbReference type="Pfam" id="PF00583">
    <property type="entry name" value="Acetyltransf_1"/>
    <property type="match status" value="1"/>
</dbReference>
<feature type="domain" description="N-acetyltransferase" evidence="1">
    <location>
        <begin position="154"/>
        <end position="308"/>
    </location>
</feature>
<dbReference type="EMBL" id="CP034438">
    <property type="protein sequence ID" value="AZN29093.1"/>
    <property type="molecule type" value="Genomic_DNA"/>
</dbReference>
<dbReference type="PROSITE" id="PS51186">
    <property type="entry name" value="GNAT"/>
    <property type="match status" value="2"/>
</dbReference>
<keyword evidence="3" id="KW-1185">Reference proteome</keyword>
<dbReference type="KEGG" id="fsl:EJO69_01350"/>
<accession>A0A3S8Z6L7</accession>
<dbReference type="AlphaFoldDB" id="A0A3S8Z6L7"/>
<evidence type="ECO:0000313" key="2">
    <source>
        <dbReference type="EMBL" id="AZN29093.1"/>
    </source>
</evidence>
<dbReference type="Proteomes" id="UP000270021">
    <property type="component" value="Chromosome"/>
</dbReference>
<dbReference type="RefSeq" id="WP_126038212.1">
    <property type="nucleotide sequence ID" value="NZ_CP034438.1"/>
</dbReference>